<organism evidence="2 3">
    <name type="scientific">Bartonella tamiae Th239</name>
    <dbReference type="NCBI Taxonomy" id="1094558"/>
    <lineage>
        <taxon>Bacteria</taxon>
        <taxon>Pseudomonadati</taxon>
        <taxon>Pseudomonadota</taxon>
        <taxon>Alphaproteobacteria</taxon>
        <taxon>Hyphomicrobiales</taxon>
        <taxon>Bartonellaceae</taxon>
        <taxon>Bartonella</taxon>
    </lineage>
</organism>
<name>J0ZQ48_9HYPH</name>
<evidence type="ECO:0000313" key="3">
    <source>
        <dbReference type="Proteomes" id="UP000008952"/>
    </source>
</evidence>
<dbReference type="HOGENOM" id="CLU_110455_4_0_5"/>
<dbReference type="RefSeq" id="WP_008039263.1">
    <property type="nucleotide sequence ID" value="NZ_JH725147.1"/>
</dbReference>
<accession>J0ZQ48</accession>
<protein>
    <recommendedName>
        <fullName evidence="4">NADH dehydrogenase [ubiquinone] 1 alpha subcomplex subunit 12</fullName>
    </recommendedName>
</protein>
<dbReference type="Pfam" id="PF05071">
    <property type="entry name" value="NDUFA12"/>
    <property type="match status" value="1"/>
</dbReference>
<dbReference type="PANTHER" id="PTHR12910:SF2">
    <property type="entry name" value="NADH DEHYDROGENASE [UBIQUINONE] 1 ALPHA SUBCOMPLEX SUBUNIT 12"/>
    <property type="match status" value="1"/>
</dbReference>
<dbReference type="OrthoDB" id="9795340at2"/>
<feature type="region of interest" description="Disordered" evidence="1">
    <location>
        <begin position="96"/>
        <end position="131"/>
    </location>
</feature>
<dbReference type="Proteomes" id="UP000008952">
    <property type="component" value="Unassembled WGS sequence"/>
</dbReference>
<gene>
    <name evidence="2" type="ORF">ME5_01144</name>
</gene>
<dbReference type="PANTHER" id="PTHR12910">
    <property type="entry name" value="NADH-UBIQUINONE OXIDOREDUCTASE SUBUNIT B17.2"/>
    <property type="match status" value="1"/>
</dbReference>
<proteinExistence type="predicted"/>
<sequence>MAGFFKQTFTWWNGNTINTRFFTWRKGKRVGEDQFGNIYYEGKLHKDGYPRRWVIYKNYSEASMIPPGWHGWIHHRTDTPPPEDFYAKREWEKPHLPNLTGTDEAYKPKGAIANHGERPRVSGDYDAWTPE</sequence>
<comment type="caution">
    <text evidence="2">The sequence shown here is derived from an EMBL/GenBank/DDBJ whole genome shotgun (WGS) entry which is preliminary data.</text>
</comment>
<dbReference type="PATRIC" id="fig|1094558.3.peg.1242"/>
<dbReference type="EMBL" id="AIMB01000007">
    <property type="protein sequence ID" value="EJF90743.1"/>
    <property type="molecule type" value="Genomic_DNA"/>
</dbReference>
<evidence type="ECO:0008006" key="4">
    <source>
        <dbReference type="Google" id="ProtNLM"/>
    </source>
</evidence>
<reference evidence="2 3" key="1">
    <citation type="submission" date="2012-03" db="EMBL/GenBank/DDBJ databases">
        <title>The Genome Sequence of Bartonella tamiae Th239.</title>
        <authorList>
            <consortium name="The Broad Institute Genome Sequencing Platform"/>
            <consortium name="The Broad Institute Genome Sequencing Center for Infectious Disease"/>
            <person name="Feldgarden M."/>
            <person name="Kirby J."/>
            <person name="Kosoy M."/>
            <person name="Birtles R."/>
            <person name="Probert W.S."/>
            <person name="Chiaraviglio L."/>
            <person name="Young S.K."/>
            <person name="Zeng Q."/>
            <person name="Gargeya S."/>
            <person name="Fitzgerald M."/>
            <person name="Haas B."/>
            <person name="Abouelleil A."/>
            <person name="Alvarado L."/>
            <person name="Arachchi H.M."/>
            <person name="Berlin A."/>
            <person name="Chapman S.B."/>
            <person name="Gearin G."/>
            <person name="Goldberg J."/>
            <person name="Griggs A."/>
            <person name="Gujja S."/>
            <person name="Hansen M."/>
            <person name="Heiman D."/>
            <person name="Howarth C."/>
            <person name="Larimer J."/>
            <person name="Lui A."/>
            <person name="MacDonald P.J.P."/>
            <person name="McCowen C."/>
            <person name="Montmayeur A."/>
            <person name="Murphy C."/>
            <person name="Neiman D."/>
            <person name="Pearson M."/>
            <person name="Priest M."/>
            <person name="Roberts A."/>
            <person name="Saif S."/>
            <person name="Shea T."/>
            <person name="Sisk P."/>
            <person name="Stolte C."/>
            <person name="Sykes S."/>
            <person name="Wortman J."/>
            <person name="Nusbaum C."/>
            <person name="Birren B."/>
        </authorList>
    </citation>
    <scope>NUCLEOTIDE SEQUENCE [LARGE SCALE GENOMIC DNA]</scope>
    <source>
        <strain evidence="2 3">Th239</strain>
    </source>
</reference>
<evidence type="ECO:0000256" key="1">
    <source>
        <dbReference type="SAM" id="MobiDB-lite"/>
    </source>
</evidence>
<dbReference type="InterPro" id="IPR007763">
    <property type="entry name" value="NDUFA12"/>
</dbReference>
<dbReference type="GO" id="GO:0006979">
    <property type="term" value="P:response to oxidative stress"/>
    <property type="evidence" value="ECO:0007669"/>
    <property type="project" value="TreeGrafter"/>
</dbReference>
<dbReference type="NCBIfam" id="NF006040">
    <property type="entry name" value="PRK08183.1"/>
    <property type="match status" value="1"/>
</dbReference>
<dbReference type="eggNOG" id="COG3761">
    <property type="taxonomic scope" value="Bacteria"/>
</dbReference>
<dbReference type="STRING" id="1094558.ME5_01144"/>
<evidence type="ECO:0000313" key="2">
    <source>
        <dbReference type="EMBL" id="EJF90743.1"/>
    </source>
</evidence>
<dbReference type="GO" id="GO:0045271">
    <property type="term" value="C:respiratory chain complex I"/>
    <property type="evidence" value="ECO:0007669"/>
    <property type="project" value="InterPro"/>
</dbReference>
<dbReference type="AlphaFoldDB" id="J0ZQ48"/>
<keyword evidence="3" id="KW-1185">Reference proteome</keyword>